<feature type="chain" id="PRO_5031289015" description="Polysaccharide biosynthesis protein GumN" evidence="1">
    <location>
        <begin position="30"/>
        <end position="341"/>
    </location>
</feature>
<dbReference type="Proteomes" id="UP000547879">
    <property type="component" value="Unassembled WGS sequence"/>
</dbReference>
<evidence type="ECO:0008006" key="4">
    <source>
        <dbReference type="Google" id="ProtNLM"/>
    </source>
</evidence>
<sequence>MFAHILHRNLVFLAASLCLLLGLSTIANAEPVSCGGIDLLAKMKREDRKTYDQILAEGRKIPNARGLFWKIEKRGVKPSYLFGTMHVSDPRVIKLPHTVKKAHLKAKVIVLESDQLLELGKARLLAFTKPDMMMMPAGKRIEDFLTPEQRGVVDTALTARGAPLSAVNYLRPWMVTSIVASACEQSRAKDRTPVLDQQLALDAIENNIPLKGLETLEEQYGALNKMSLEAQVKNLISAIAHPEQFANIDETMLRLYLSSDIRPLAPLLRWFSQNDTTMAADSFAEFEDEVITRRNHTMADRAKPFLQDGNAFIAVGALHVQGDDGLVELFRKQGFKVTPAI</sequence>
<evidence type="ECO:0000313" key="3">
    <source>
        <dbReference type="Proteomes" id="UP000547879"/>
    </source>
</evidence>
<dbReference type="Pfam" id="PF01963">
    <property type="entry name" value="TraB_PrgY_gumN"/>
    <property type="match status" value="1"/>
</dbReference>
<reference evidence="2 3" key="1">
    <citation type="submission" date="2020-08" db="EMBL/GenBank/DDBJ databases">
        <title>Genomic Encyclopedia of Type Strains, Phase IV (KMG-IV): sequencing the most valuable type-strain genomes for metagenomic binning, comparative biology and taxonomic classification.</title>
        <authorList>
            <person name="Goeker M."/>
        </authorList>
    </citation>
    <scope>NUCLEOTIDE SEQUENCE [LARGE SCALE GENOMIC DNA]</scope>
    <source>
        <strain evidence="2 3">DSM 100734</strain>
    </source>
</reference>
<comment type="caution">
    <text evidence="2">The sequence shown here is derived from an EMBL/GenBank/DDBJ whole genome shotgun (WGS) entry which is preliminary data.</text>
</comment>
<keyword evidence="3" id="KW-1185">Reference proteome</keyword>
<evidence type="ECO:0000313" key="2">
    <source>
        <dbReference type="EMBL" id="MBB6164341.1"/>
    </source>
</evidence>
<keyword evidence="1" id="KW-0732">Signal</keyword>
<dbReference type="EMBL" id="JACHEG010000005">
    <property type="protein sequence ID" value="MBB6164341.1"/>
    <property type="molecule type" value="Genomic_DNA"/>
</dbReference>
<evidence type="ECO:0000256" key="1">
    <source>
        <dbReference type="SAM" id="SignalP"/>
    </source>
</evidence>
<dbReference type="AlphaFoldDB" id="A0A7W9Y998"/>
<dbReference type="InterPro" id="IPR047111">
    <property type="entry name" value="YbaP-like"/>
</dbReference>
<proteinExistence type="predicted"/>
<accession>A0A7W9Y998</accession>
<dbReference type="InterPro" id="IPR002816">
    <property type="entry name" value="TraB/PrgY/GumN_fam"/>
</dbReference>
<name>A0A7W9Y998_9HYPH</name>
<feature type="signal peptide" evidence="1">
    <location>
        <begin position="1"/>
        <end position="29"/>
    </location>
</feature>
<gene>
    <name evidence="2" type="ORF">HNQ72_004182</name>
</gene>
<organism evidence="2 3">
    <name type="scientific">Rhizobium wenxiniae</name>
    <dbReference type="NCBI Taxonomy" id="1737357"/>
    <lineage>
        <taxon>Bacteria</taxon>
        <taxon>Pseudomonadati</taxon>
        <taxon>Pseudomonadota</taxon>
        <taxon>Alphaproteobacteria</taxon>
        <taxon>Hyphomicrobiales</taxon>
        <taxon>Rhizobiaceae</taxon>
        <taxon>Rhizobium/Agrobacterium group</taxon>
        <taxon>Rhizobium</taxon>
    </lineage>
</organism>
<dbReference type="CDD" id="cd14789">
    <property type="entry name" value="Tiki"/>
    <property type="match status" value="1"/>
</dbReference>
<dbReference type="RefSeq" id="WP_183994821.1">
    <property type="nucleotide sequence ID" value="NZ_BMHW01000003.1"/>
</dbReference>
<dbReference type="PANTHER" id="PTHR40590">
    <property type="entry name" value="CYTOPLASMIC PROTEIN-RELATED"/>
    <property type="match status" value="1"/>
</dbReference>
<dbReference type="PANTHER" id="PTHR40590:SF1">
    <property type="entry name" value="CYTOPLASMIC PROTEIN"/>
    <property type="match status" value="1"/>
</dbReference>
<protein>
    <recommendedName>
        <fullName evidence="4">Polysaccharide biosynthesis protein GumN</fullName>
    </recommendedName>
</protein>